<evidence type="ECO:0000313" key="3">
    <source>
        <dbReference type="Proteomes" id="UP000295756"/>
    </source>
</evidence>
<protein>
    <recommendedName>
        <fullName evidence="4">YbbR-like protein</fullName>
    </recommendedName>
</protein>
<proteinExistence type="predicted"/>
<dbReference type="EMBL" id="CP037939">
    <property type="protein sequence ID" value="QBR47971.1"/>
    <property type="molecule type" value="Genomic_DNA"/>
</dbReference>
<dbReference type="Gene3D" id="2.170.120.40">
    <property type="entry name" value="YbbR-like domain"/>
    <property type="match status" value="2"/>
</dbReference>
<evidence type="ECO:0008006" key="4">
    <source>
        <dbReference type="Google" id="ProtNLM"/>
    </source>
</evidence>
<gene>
    <name evidence="2" type="ORF">EW139_07465</name>
</gene>
<evidence type="ECO:0000313" key="2">
    <source>
        <dbReference type="EMBL" id="QBR47971.1"/>
    </source>
</evidence>
<dbReference type="PANTHER" id="PTHR37804:SF1">
    <property type="entry name" value="CDAA REGULATORY PROTEIN CDAR"/>
    <property type="match status" value="1"/>
</dbReference>
<accession>A0ABX5SKT6</accession>
<dbReference type="Pfam" id="PF07949">
    <property type="entry name" value="YbbR"/>
    <property type="match status" value="2"/>
</dbReference>
<sequence>MKRIVQSKIVNIAISFVIAILLSSYVLSTKSATSTTNNPNNFTTLIPEKKASLKVALNLQFDNDKYVVIGAPATVQVDIEGSGALVSAAQSRNDIQASADLRSLKPGKHIVTVALRGVNASLTSTVNPQKVSVTIAEKTATTLPVSVSYDKSEVAKGYTASDPTATPKSVTISGPKTNIDAVATIAAHMSLPSGTKSSLTQTVKLVPLDKNGREVEVNLGRQNVDATITISPEDSKKVALAASIKNGDSKNYQVTFDPKNVTVYGSSDILNAMNSINVTVDVADIKDKGSVQLKLPQIDGIVRYDTDTVTATVSQINSSSNNSSASTSGTSESLTSESSESTTSSSSSNDTEASSSQQGE</sequence>
<dbReference type="Gene3D" id="2.170.120.30">
    <property type="match status" value="1"/>
</dbReference>
<keyword evidence="3" id="KW-1185">Reference proteome</keyword>
<evidence type="ECO:0000256" key="1">
    <source>
        <dbReference type="SAM" id="MobiDB-lite"/>
    </source>
</evidence>
<reference evidence="2 3" key="1">
    <citation type="submission" date="2019-03" db="EMBL/GenBank/DDBJ databases">
        <title>Complete Genome Sequence of Leuconostoc kimchii strain NKJ218 Isolated from Homemade Kimchi.</title>
        <authorList>
            <person name="Jung J.Y."/>
            <person name="Jin H.M."/>
            <person name="Jung J.-W."/>
            <person name="Lee S.-Y."/>
            <person name="Ryu B.-G."/>
            <person name="Han S.-S."/>
            <person name="Kang H.K."/>
            <person name="Choi H.W."/>
            <person name="Chung E.J."/>
            <person name="Choi K.-M."/>
        </authorList>
    </citation>
    <scope>NUCLEOTIDE SEQUENCE [LARGE SCALE GENOMIC DNA]</scope>
    <source>
        <strain evidence="2 3">NKJ218</strain>
    </source>
</reference>
<dbReference type="RefSeq" id="WP_134833607.1">
    <property type="nucleotide sequence ID" value="NZ_CP037939.1"/>
</dbReference>
<dbReference type="Proteomes" id="UP000295756">
    <property type="component" value="Chromosome"/>
</dbReference>
<dbReference type="InterPro" id="IPR053154">
    <property type="entry name" value="c-di-AMP_regulator"/>
</dbReference>
<name>A0ABX5SKT6_9LACO</name>
<feature type="compositionally biased region" description="Low complexity" evidence="1">
    <location>
        <begin position="317"/>
        <end position="360"/>
    </location>
</feature>
<dbReference type="PANTHER" id="PTHR37804">
    <property type="entry name" value="CDAA REGULATORY PROTEIN CDAR"/>
    <property type="match status" value="1"/>
</dbReference>
<organism evidence="2 3">
    <name type="scientific">Leuconostoc kimchii</name>
    <dbReference type="NCBI Taxonomy" id="136609"/>
    <lineage>
        <taxon>Bacteria</taxon>
        <taxon>Bacillati</taxon>
        <taxon>Bacillota</taxon>
        <taxon>Bacilli</taxon>
        <taxon>Lactobacillales</taxon>
        <taxon>Lactobacillaceae</taxon>
        <taxon>Leuconostoc</taxon>
    </lineage>
</organism>
<dbReference type="InterPro" id="IPR012505">
    <property type="entry name" value="YbbR"/>
</dbReference>
<feature type="region of interest" description="Disordered" evidence="1">
    <location>
        <begin position="315"/>
        <end position="360"/>
    </location>
</feature>